<dbReference type="eggNOG" id="COG1039">
    <property type="taxonomic scope" value="Bacteria"/>
</dbReference>
<dbReference type="STRING" id="656519.Halsa_1047"/>
<name>E4RMF5_HALHG</name>
<dbReference type="AlphaFoldDB" id="E4RMF5"/>
<evidence type="ECO:0000256" key="1">
    <source>
        <dbReference type="SAM" id="Coils"/>
    </source>
</evidence>
<dbReference type="EMBL" id="CP002304">
    <property type="protein sequence ID" value="ADQ14486.1"/>
    <property type="molecule type" value="Genomic_DNA"/>
</dbReference>
<evidence type="ECO:0000313" key="2">
    <source>
        <dbReference type="EMBL" id="ADQ14486.1"/>
    </source>
</evidence>
<feature type="coiled-coil region" evidence="1">
    <location>
        <begin position="529"/>
        <end position="605"/>
    </location>
</feature>
<accession>E4RMF5</accession>
<sequence>MLLIIGFFAFNDFSESTIQITYKEQIPGSTITHSGETIEEVLGNKESLSDNEKALLQEYLEKYSSLLKNQLVENTDIEEDYTNIIEHYPVENREPAWVDLFREGRFQLYYNSDLIRVFVQGSNPKEDFEKHKSIIRFPIRSVINSDDTEIKEIEVYSFENDYASQKLTLYEKPHSISINDLDLKNNKQSIDLTSIQNMFNQKVNLEALEITNDDELYFYGKLDETATLANEIISLSDIAVVYRALFHHGYNSPYISLDKHEINKYAKVNFGGYLDNTRAGYVLLEADKFFKTLSVGLDPNTYELVADDMKEDIPGFLTEDERTLLNESGKSISKNDQISFLFDSYTNNDIKRIRYWFYPEEITTITDGNIGVIKNNQFLAGSERMDEEDITLDKSTKDTIAHLNNNYHYYESHSKRMKELSNLGKILGLINWLKEERIDNRVDLDQFLSVELPSLKTDNKTDKLLAATALIYPSGKVTLNENNINEYTHVMNKSNLFKESSLNKSDQYYIDQISENIDEEELYGYYEPYKELNEEIKTLENDIDELDEKIETLYEEINSYIPVNRYDSEEVDKYNNLVNKYNNLTKRYEESVNEYNDKIDRMNNMALKQKVIVSISGGISLNPTEFKSPIYNENALEVNTIKNIKTSFEDNGQFLEYNNWVKSDYKDSEVYYNELPAIN</sequence>
<protein>
    <submittedName>
        <fullName evidence="2">Uncharacterized protein</fullName>
    </submittedName>
</protein>
<reference evidence="2 3" key="2">
    <citation type="journal article" date="2011" name="J. Bacteriol.">
        <title>Complete Genome Sequence of the Haloalkaliphilic, Hydrogen Producing Halanaerobium hydrogenoformans.</title>
        <authorList>
            <person name="Brown S.D."/>
            <person name="Begemann M.B."/>
            <person name="Mormile M.R."/>
            <person name="Wall J.D."/>
            <person name="Han C.S."/>
            <person name="Goodwin L.A."/>
            <person name="Pitluck S."/>
            <person name="Land M.L."/>
            <person name="Hauser L.J."/>
            <person name="Elias D.A."/>
        </authorList>
    </citation>
    <scope>NUCLEOTIDE SEQUENCE [LARGE SCALE GENOMIC DNA]</scope>
    <source>
        <strain evidence="3">sapolanicus</strain>
    </source>
</reference>
<dbReference type="RefSeq" id="WP_013405572.1">
    <property type="nucleotide sequence ID" value="NC_014654.1"/>
</dbReference>
<keyword evidence="1" id="KW-0175">Coiled coil</keyword>
<keyword evidence="3" id="KW-1185">Reference proteome</keyword>
<dbReference type="KEGG" id="has:Halsa_1047"/>
<gene>
    <name evidence="2" type="ordered locus">Halsa_1047</name>
</gene>
<dbReference type="Proteomes" id="UP000007434">
    <property type="component" value="Chromosome"/>
</dbReference>
<dbReference type="HOGENOM" id="CLU_404792_0_0_9"/>
<proteinExistence type="predicted"/>
<reference evidence="2 3" key="1">
    <citation type="submission" date="2010-11" db="EMBL/GenBank/DDBJ databases">
        <title>Complete sequence of Halanaerobium sp. sapolanicus.</title>
        <authorList>
            <consortium name="US DOE Joint Genome Institute"/>
            <person name="Lucas S."/>
            <person name="Copeland A."/>
            <person name="Lapidus A."/>
            <person name="Cheng J.-F."/>
            <person name="Bruce D."/>
            <person name="Goodwin L."/>
            <person name="Pitluck S."/>
            <person name="Davenport K."/>
            <person name="Detter J.C."/>
            <person name="Han C."/>
            <person name="Tapia R."/>
            <person name="Land M."/>
            <person name="Hauser L."/>
            <person name="Jeffries C."/>
            <person name="Kyrpides N."/>
            <person name="Ivanova N."/>
            <person name="Mikhailova N."/>
            <person name="Begemann M.B."/>
            <person name="Mormile M.R."/>
            <person name="Wall J.D."/>
            <person name="Elias D.A."/>
            <person name="Woyke T."/>
        </authorList>
    </citation>
    <scope>NUCLEOTIDE SEQUENCE [LARGE SCALE GENOMIC DNA]</scope>
    <source>
        <strain evidence="3">sapolanicus</strain>
    </source>
</reference>
<evidence type="ECO:0000313" key="3">
    <source>
        <dbReference type="Proteomes" id="UP000007434"/>
    </source>
</evidence>
<dbReference type="OrthoDB" id="2927611at2"/>
<organism evidence="2 3">
    <name type="scientific">Halanaerobium hydrogeniformans</name>
    <name type="common">Halanaerobium sp. (strain sapolanicus)</name>
    <dbReference type="NCBI Taxonomy" id="656519"/>
    <lineage>
        <taxon>Bacteria</taxon>
        <taxon>Bacillati</taxon>
        <taxon>Bacillota</taxon>
        <taxon>Clostridia</taxon>
        <taxon>Halanaerobiales</taxon>
        <taxon>Halanaerobiaceae</taxon>
        <taxon>Halanaerobium</taxon>
    </lineage>
</organism>